<keyword evidence="3" id="KW-1185">Reference proteome</keyword>
<evidence type="ECO:0000313" key="2">
    <source>
        <dbReference type="EMBL" id="MBB4860692.1"/>
    </source>
</evidence>
<gene>
    <name evidence="2" type="ORF">HNO88_004036</name>
</gene>
<feature type="compositionally biased region" description="Basic and acidic residues" evidence="1">
    <location>
        <begin position="145"/>
        <end position="159"/>
    </location>
</feature>
<dbReference type="Pfam" id="PF02620">
    <property type="entry name" value="YceD"/>
    <property type="match status" value="1"/>
</dbReference>
<name>A0A7W7NYZ9_9SPHN</name>
<protein>
    <submittedName>
        <fullName evidence="2">Uncharacterized metal-binding protein YceD (DUF177 family)</fullName>
    </submittedName>
</protein>
<evidence type="ECO:0000313" key="3">
    <source>
        <dbReference type="Proteomes" id="UP000555448"/>
    </source>
</evidence>
<accession>A0A7W7NYZ9</accession>
<organism evidence="2 3">
    <name type="scientific">Novosphingobium chloroacetimidivorans</name>
    <dbReference type="NCBI Taxonomy" id="1428314"/>
    <lineage>
        <taxon>Bacteria</taxon>
        <taxon>Pseudomonadati</taxon>
        <taxon>Pseudomonadota</taxon>
        <taxon>Alphaproteobacteria</taxon>
        <taxon>Sphingomonadales</taxon>
        <taxon>Sphingomonadaceae</taxon>
        <taxon>Novosphingobium</taxon>
    </lineage>
</organism>
<comment type="caution">
    <text evidence="2">The sequence shown here is derived from an EMBL/GenBank/DDBJ whole genome shotgun (WGS) entry which is preliminary data.</text>
</comment>
<dbReference type="RefSeq" id="WP_184249935.1">
    <property type="nucleotide sequence ID" value="NZ_JACHLR010000028.1"/>
</dbReference>
<dbReference type="AlphaFoldDB" id="A0A7W7NYZ9"/>
<evidence type="ECO:0000256" key="1">
    <source>
        <dbReference type="SAM" id="MobiDB-lite"/>
    </source>
</evidence>
<dbReference type="InterPro" id="IPR003772">
    <property type="entry name" value="YceD"/>
</dbReference>
<proteinExistence type="predicted"/>
<sequence length="170" mass="18959">MNDASEFPREFDVRQCEGKAVRIEATEAEREALSRRFGIVRIDRLEADVELHRKDRVVEARGTMSADIVQPCAVSAEDLPVSVHEEIAIRFVPEARTYGPDEEVELSAEEFDELEYTGSHFDLGEAVAQTLGLAIDPFLTGPEADEARKRPELNGEGKENAFSALKNLKL</sequence>
<dbReference type="EMBL" id="JACHLR010000028">
    <property type="protein sequence ID" value="MBB4860692.1"/>
    <property type="molecule type" value="Genomic_DNA"/>
</dbReference>
<reference evidence="2 3" key="1">
    <citation type="submission" date="2020-08" db="EMBL/GenBank/DDBJ databases">
        <title>Functional genomics of gut bacteria from endangered species of beetles.</title>
        <authorList>
            <person name="Carlos-Shanley C."/>
        </authorList>
    </citation>
    <scope>NUCLEOTIDE SEQUENCE [LARGE SCALE GENOMIC DNA]</scope>
    <source>
        <strain evidence="2 3">S00245</strain>
    </source>
</reference>
<feature type="region of interest" description="Disordered" evidence="1">
    <location>
        <begin position="142"/>
        <end position="170"/>
    </location>
</feature>
<dbReference type="Proteomes" id="UP000555448">
    <property type="component" value="Unassembled WGS sequence"/>
</dbReference>